<evidence type="ECO:0000259" key="5">
    <source>
        <dbReference type="PROSITE" id="PS50931"/>
    </source>
</evidence>
<dbReference type="Gene3D" id="3.40.190.290">
    <property type="match status" value="1"/>
</dbReference>
<accession>A0A370N9D7</accession>
<protein>
    <recommendedName>
        <fullName evidence="5">HTH lysR-type domain-containing protein</fullName>
    </recommendedName>
</protein>
<keyword evidence="3" id="KW-0238">DNA-binding</keyword>
<name>A0A370N9D7_9BURK</name>
<proteinExistence type="inferred from homology"/>
<sequence>MEDTRKRVGHLKMRHLSVIYEIGRTGSLQKASEQLALTQSAISKALTEAEALMGTQLFERTPFGSRATLQGEVLMRYSAKVMADLERAEDECDAVSRGESGKLTVGVFTPLGWWEALSRCVNVFGKVAPRVGLTLRQASMEQLLSELEAGDVDLVIGRWNDISRPGVLRAEPLFHDGGPAFVGRAHHPLAGKNVTLEELAAFPWFLPEGPSVLLTNLRNALDVARVPLPHRVIYSHVYTINLAICAHTDTIALLPGFAIDEIGTLYGLRKIGYAPPFGTLSLSAIWREDRPGREVAEKFVAQLKAICEEGAS</sequence>
<dbReference type="AlphaFoldDB" id="A0A370N9D7"/>
<feature type="domain" description="HTH lysR-type" evidence="5">
    <location>
        <begin position="11"/>
        <end position="68"/>
    </location>
</feature>
<keyword evidence="2" id="KW-0805">Transcription regulation</keyword>
<evidence type="ECO:0000313" key="6">
    <source>
        <dbReference type="EMBL" id="RDK02201.1"/>
    </source>
</evidence>
<dbReference type="Gene3D" id="1.10.10.10">
    <property type="entry name" value="Winged helix-like DNA-binding domain superfamily/Winged helix DNA-binding domain"/>
    <property type="match status" value="1"/>
</dbReference>
<dbReference type="InterPro" id="IPR036388">
    <property type="entry name" value="WH-like_DNA-bd_sf"/>
</dbReference>
<evidence type="ECO:0000256" key="4">
    <source>
        <dbReference type="ARBA" id="ARBA00023163"/>
    </source>
</evidence>
<dbReference type="GO" id="GO:0032993">
    <property type="term" value="C:protein-DNA complex"/>
    <property type="evidence" value="ECO:0007669"/>
    <property type="project" value="TreeGrafter"/>
</dbReference>
<dbReference type="Pfam" id="PF03466">
    <property type="entry name" value="LysR_substrate"/>
    <property type="match status" value="1"/>
</dbReference>
<keyword evidence="7" id="KW-1185">Reference proteome</keyword>
<dbReference type="GO" id="GO:0003700">
    <property type="term" value="F:DNA-binding transcription factor activity"/>
    <property type="evidence" value="ECO:0007669"/>
    <property type="project" value="InterPro"/>
</dbReference>
<dbReference type="PANTHER" id="PTHR30346">
    <property type="entry name" value="TRANSCRIPTIONAL DUAL REGULATOR HCAR-RELATED"/>
    <property type="match status" value="1"/>
</dbReference>
<dbReference type="SUPFAM" id="SSF46785">
    <property type="entry name" value="Winged helix' DNA-binding domain"/>
    <property type="match status" value="1"/>
</dbReference>
<dbReference type="SUPFAM" id="SSF53850">
    <property type="entry name" value="Periplasmic binding protein-like II"/>
    <property type="match status" value="1"/>
</dbReference>
<evidence type="ECO:0000256" key="3">
    <source>
        <dbReference type="ARBA" id="ARBA00023125"/>
    </source>
</evidence>
<evidence type="ECO:0000313" key="7">
    <source>
        <dbReference type="Proteomes" id="UP000254875"/>
    </source>
</evidence>
<dbReference type="Pfam" id="PF00126">
    <property type="entry name" value="HTH_1"/>
    <property type="match status" value="1"/>
</dbReference>
<gene>
    <name evidence="6" type="ORF">DLM46_14860</name>
</gene>
<dbReference type="GO" id="GO:0003677">
    <property type="term" value="F:DNA binding"/>
    <property type="evidence" value="ECO:0007669"/>
    <property type="project" value="UniProtKB-KW"/>
</dbReference>
<dbReference type="PANTHER" id="PTHR30346:SF9">
    <property type="entry name" value="LYSR FAMILY TRANSCRIPTIONAL REGULATOR"/>
    <property type="match status" value="1"/>
</dbReference>
<comment type="similarity">
    <text evidence="1">Belongs to the LysR transcriptional regulatory family.</text>
</comment>
<comment type="caution">
    <text evidence="6">The sequence shown here is derived from an EMBL/GenBank/DDBJ whole genome shotgun (WGS) entry which is preliminary data.</text>
</comment>
<keyword evidence="4" id="KW-0804">Transcription</keyword>
<reference evidence="7" key="1">
    <citation type="submission" date="2018-05" db="EMBL/GenBank/DDBJ databases">
        <authorList>
            <person name="Feng T."/>
        </authorList>
    </citation>
    <scope>NUCLEOTIDE SEQUENCE [LARGE SCALE GENOMIC DNA]</scope>
    <source>
        <strain evidence="7">S27</strain>
    </source>
</reference>
<dbReference type="PROSITE" id="PS50931">
    <property type="entry name" value="HTH_LYSR"/>
    <property type="match status" value="1"/>
</dbReference>
<evidence type="ECO:0000256" key="1">
    <source>
        <dbReference type="ARBA" id="ARBA00009437"/>
    </source>
</evidence>
<dbReference type="RefSeq" id="WP_115101499.1">
    <property type="nucleotide sequence ID" value="NZ_QHKS01000008.1"/>
</dbReference>
<dbReference type="Proteomes" id="UP000254875">
    <property type="component" value="Unassembled WGS sequence"/>
</dbReference>
<dbReference type="EMBL" id="QHKS01000008">
    <property type="protein sequence ID" value="RDK02201.1"/>
    <property type="molecule type" value="Genomic_DNA"/>
</dbReference>
<organism evidence="6 7">
    <name type="scientific">Paraburkholderia lacunae</name>
    <dbReference type="NCBI Taxonomy" id="2211104"/>
    <lineage>
        <taxon>Bacteria</taxon>
        <taxon>Pseudomonadati</taxon>
        <taxon>Pseudomonadota</taxon>
        <taxon>Betaproteobacteria</taxon>
        <taxon>Burkholderiales</taxon>
        <taxon>Burkholderiaceae</taxon>
        <taxon>Paraburkholderia</taxon>
    </lineage>
</organism>
<evidence type="ECO:0000256" key="2">
    <source>
        <dbReference type="ARBA" id="ARBA00023015"/>
    </source>
</evidence>
<dbReference type="InterPro" id="IPR005119">
    <property type="entry name" value="LysR_subst-bd"/>
</dbReference>
<dbReference type="InterPro" id="IPR036390">
    <property type="entry name" value="WH_DNA-bd_sf"/>
</dbReference>
<dbReference type="InterPro" id="IPR000847">
    <property type="entry name" value="LysR_HTH_N"/>
</dbReference>